<evidence type="ECO:0000313" key="4">
    <source>
        <dbReference type="EMBL" id="TGE03714.1"/>
    </source>
</evidence>
<dbReference type="InterPro" id="IPR036291">
    <property type="entry name" value="NAD(P)-bd_dom_sf"/>
</dbReference>
<gene>
    <name evidence="4" type="ORF">EU556_24175</name>
</gene>
<evidence type="ECO:0000313" key="5">
    <source>
        <dbReference type="Proteomes" id="UP000298337"/>
    </source>
</evidence>
<name>A0A4Z0P1A6_9BACT</name>
<dbReference type="PANTHER" id="PTHR43976:SF16">
    <property type="entry name" value="SHORT-CHAIN DEHYDROGENASE_REDUCTASE FAMILY PROTEIN"/>
    <property type="match status" value="1"/>
</dbReference>
<dbReference type="NCBIfam" id="NF006114">
    <property type="entry name" value="PRK08263.1"/>
    <property type="match status" value="1"/>
</dbReference>
<dbReference type="OrthoDB" id="9786056at2"/>
<organism evidence="4 5">
    <name type="scientific">Hymenobacter fodinae</name>
    <dbReference type="NCBI Taxonomy" id="2510796"/>
    <lineage>
        <taxon>Bacteria</taxon>
        <taxon>Pseudomonadati</taxon>
        <taxon>Bacteroidota</taxon>
        <taxon>Cytophagia</taxon>
        <taxon>Cytophagales</taxon>
        <taxon>Hymenobacteraceae</taxon>
        <taxon>Hymenobacter</taxon>
    </lineage>
</organism>
<dbReference type="PRINTS" id="PR00081">
    <property type="entry name" value="GDHRDH"/>
</dbReference>
<dbReference type="PROSITE" id="PS00061">
    <property type="entry name" value="ADH_SHORT"/>
    <property type="match status" value="1"/>
</dbReference>
<dbReference type="Gene3D" id="3.40.50.720">
    <property type="entry name" value="NAD(P)-binding Rossmann-like Domain"/>
    <property type="match status" value="1"/>
</dbReference>
<dbReference type="InterPro" id="IPR002347">
    <property type="entry name" value="SDR_fam"/>
</dbReference>
<dbReference type="GO" id="GO:0016491">
    <property type="term" value="F:oxidoreductase activity"/>
    <property type="evidence" value="ECO:0007669"/>
    <property type="project" value="UniProtKB-KW"/>
</dbReference>
<comment type="similarity">
    <text evidence="1 3">Belongs to the short-chain dehydrogenases/reductases (SDR) family.</text>
</comment>
<dbReference type="SUPFAM" id="SSF51735">
    <property type="entry name" value="NAD(P)-binding Rossmann-fold domains"/>
    <property type="match status" value="1"/>
</dbReference>
<dbReference type="EMBL" id="SRLA01000007">
    <property type="protein sequence ID" value="TGE03714.1"/>
    <property type="molecule type" value="Genomic_DNA"/>
</dbReference>
<dbReference type="Pfam" id="PF00106">
    <property type="entry name" value="adh_short"/>
    <property type="match status" value="1"/>
</dbReference>
<dbReference type="InterPro" id="IPR020904">
    <property type="entry name" value="Sc_DH/Rdtase_CS"/>
</dbReference>
<evidence type="ECO:0000256" key="1">
    <source>
        <dbReference type="ARBA" id="ARBA00006484"/>
    </source>
</evidence>
<evidence type="ECO:0000256" key="3">
    <source>
        <dbReference type="RuleBase" id="RU000363"/>
    </source>
</evidence>
<dbReference type="Proteomes" id="UP000298337">
    <property type="component" value="Unassembled WGS sequence"/>
</dbReference>
<proteinExistence type="inferred from homology"/>
<dbReference type="PRINTS" id="PR00080">
    <property type="entry name" value="SDRFAMILY"/>
</dbReference>
<accession>A0A4Z0P1A6</accession>
<comment type="caution">
    <text evidence="4">The sequence shown here is derived from an EMBL/GenBank/DDBJ whole genome shotgun (WGS) entry which is preliminary data.</text>
</comment>
<dbReference type="CDD" id="cd05374">
    <property type="entry name" value="17beta-HSD-like_SDR_c"/>
    <property type="match status" value="1"/>
</dbReference>
<keyword evidence="2" id="KW-0560">Oxidoreductase</keyword>
<dbReference type="PANTHER" id="PTHR43976">
    <property type="entry name" value="SHORT CHAIN DEHYDROGENASE"/>
    <property type="match status" value="1"/>
</dbReference>
<evidence type="ECO:0000256" key="2">
    <source>
        <dbReference type="ARBA" id="ARBA00023002"/>
    </source>
</evidence>
<dbReference type="InterPro" id="IPR051911">
    <property type="entry name" value="SDR_oxidoreductase"/>
</dbReference>
<reference evidence="4 5" key="1">
    <citation type="submission" date="2019-04" db="EMBL/GenBank/DDBJ databases">
        <authorList>
            <person name="Feng G."/>
            <person name="Zhang J."/>
            <person name="Zhu H."/>
        </authorList>
    </citation>
    <scope>NUCLEOTIDE SEQUENCE [LARGE SCALE GENOMIC DNA]</scope>
    <source>
        <strain evidence="4 5">92R-1</strain>
    </source>
</reference>
<protein>
    <submittedName>
        <fullName evidence="4">SDR family NAD(P)-dependent oxidoreductase</fullName>
    </submittedName>
</protein>
<keyword evidence="5" id="KW-1185">Reference proteome</keyword>
<dbReference type="AlphaFoldDB" id="A0A4Z0P1A6"/>
<sequence length="273" mass="29168">MAKTIFITGASRGFGKIWAEAFLKRGDNVVATSRNVAGLQDLADAYGAAFLPLALDITNRAQSLAAVQQAKDHFGTLDVVINNAGYGVFGAVEEISEQEARDIIDANLLGTLWVTQAALPILRAQGHGHIIQLSSILGINTAQTLGLYSATKFAVEGLSEALALEVKDLGIHVTLVEPNGFKTDFGGSSAVQSQPIAAYDKVKEALWAIPSFVPDNYGDPLATVPAILQLVDSENPPLRLFLGRDAYPWAQQVYGERLANWAAWQDVAVEAHG</sequence>
<dbReference type="RefSeq" id="WP_135436815.1">
    <property type="nucleotide sequence ID" value="NZ_SRLA01000007.1"/>
</dbReference>